<dbReference type="PANTHER" id="PTHR44757:SF2">
    <property type="entry name" value="BIOFILM ARCHITECTURE MAINTENANCE PROTEIN MBAA"/>
    <property type="match status" value="1"/>
</dbReference>
<dbReference type="Pfam" id="PF08447">
    <property type="entry name" value="PAS_3"/>
    <property type="match status" value="2"/>
</dbReference>
<sequence>MPTKGAATHVPCAPDDVLPRLIEAEARLNGLSANLPGFIFQRSMTPDGVIAYPWISDSVTVLLGFSASAMEVNAKGCLHVIHWADRDTHMEEVLRSAKALDTCRDEFRAITASGEVRWLRGASRPRRLADGTVIWDGVIVDVSEGRRAELRLDMLMDHADDSIVVLDAMGRIDTVNVAAEHLFGRAAAEMIGQPFAILLPAELRHDDLLDAPESSARSLVGGGPRELTGLRKDGTTFDLELSTSEVRLEGQRLFVGIGRDITRRRQTETALRETEQRLRAIAANMPGMVFQRVLRPDGTLEFAYVSEGCRTIMGIGPQELMADSDRFLAMLPPTERRDFLAALGRSARTMEPFDEEMSVPGPDGRRRWLRGQSRPTLRAEGVVVWDGVMLDVTERKTAEQRLSFLAFHDPLTRLPNRVAFLERFAFAAEGARSRATLLAVVSMGIDRLGMINATMGHAIGDQVLMAAADLVRAAIGAADVMARASGDRFLLLLTGFEAKKDLQDALDRLHQSAQSTVSVDGQEFDISAAVGVSIFPRDGEDAETLIKNADAALQRAKAQGPATLQMFNKEMSTRAAKTLSLQNRLRRAIDHGELSAHYQPQVDLGSGEIIGMEALVRWNSPDLGMVSPADFIPVAEESGLIDGICEFMLDVCATQNKEWQKQGLMTIPVAVNVSGRQFQYARRLLSACERILSVTDLDSHWLELELTESSAMRDADNAIAVVNQLKEMGIGCSIDDFGTGYSSLSVLKRFPIQKLKIDRSFVMDITTDPNDAAIVDAIVAMAKALKLKVVAEGVENQEHLDFLRTLGCDQIQGYFFSRPLPAEAMGQMLSERRRMDLKPLTPNWMMATPS</sequence>
<dbReference type="SMART" id="SM00052">
    <property type="entry name" value="EAL"/>
    <property type="match status" value="1"/>
</dbReference>
<dbReference type="InterPro" id="IPR000014">
    <property type="entry name" value="PAS"/>
</dbReference>
<feature type="domain" description="PAC" evidence="2">
    <location>
        <begin position="223"/>
        <end position="273"/>
    </location>
</feature>
<evidence type="ECO:0000259" key="4">
    <source>
        <dbReference type="PROSITE" id="PS50887"/>
    </source>
</evidence>
<dbReference type="Pfam" id="PF00990">
    <property type="entry name" value="GGDEF"/>
    <property type="match status" value="1"/>
</dbReference>
<dbReference type="InterPro" id="IPR001610">
    <property type="entry name" value="PAC"/>
</dbReference>
<dbReference type="OrthoDB" id="7251575at2"/>
<dbReference type="SMART" id="SM00267">
    <property type="entry name" value="GGDEF"/>
    <property type="match status" value="1"/>
</dbReference>
<dbReference type="InterPro" id="IPR029787">
    <property type="entry name" value="Nucleotide_cyclase"/>
</dbReference>
<dbReference type="EMBL" id="PGTO01000001">
    <property type="protein sequence ID" value="RAU23787.1"/>
    <property type="molecule type" value="Genomic_DNA"/>
</dbReference>
<dbReference type="InterPro" id="IPR035919">
    <property type="entry name" value="EAL_sf"/>
</dbReference>
<organism evidence="5 6">
    <name type="scientific">Paramagnetospirillum kuznetsovii</name>
    <dbReference type="NCBI Taxonomy" id="2053833"/>
    <lineage>
        <taxon>Bacteria</taxon>
        <taxon>Pseudomonadati</taxon>
        <taxon>Pseudomonadota</taxon>
        <taxon>Alphaproteobacteria</taxon>
        <taxon>Rhodospirillales</taxon>
        <taxon>Magnetospirillaceae</taxon>
        <taxon>Paramagnetospirillum</taxon>
    </lineage>
</organism>
<dbReference type="InterPro" id="IPR013767">
    <property type="entry name" value="PAS_fold"/>
</dbReference>
<dbReference type="PROSITE" id="PS50113">
    <property type="entry name" value="PAC"/>
    <property type="match status" value="3"/>
</dbReference>
<evidence type="ECO:0000259" key="2">
    <source>
        <dbReference type="PROSITE" id="PS50113"/>
    </source>
</evidence>
<dbReference type="Gene3D" id="3.30.70.270">
    <property type="match status" value="1"/>
</dbReference>
<feature type="domain" description="PAC" evidence="2">
    <location>
        <begin position="353"/>
        <end position="404"/>
    </location>
</feature>
<name>A0A364P3Q3_9PROT</name>
<dbReference type="Pfam" id="PF00563">
    <property type="entry name" value="EAL"/>
    <property type="match status" value="1"/>
</dbReference>
<dbReference type="InterPro" id="IPR000160">
    <property type="entry name" value="GGDEF_dom"/>
</dbReference>
<reference evidence="5 6" key="1">
    <citation type="submission" date="2017-11" db="EMBL/GenBank/DDBJ databases">
        <title>Draft genome sequence of magnetotactic bacterium Magnetospirillum kuznetsovii LBB-42.</title>
        <authorList>
            <person name="Grouzdev D.S."/>
            <person name="Rysina M.S."/>
            <person name="Baslerov R.V."/>
            <person name="Koziaeva V."/>
        </authorList>
    </citation>
    <scope>NUCLEOTIDE SEQUENCE [LARGE SCALE GENOMIC DNA]</scope>
    <source>
        <strain evidence="5 6">LBB-42</strain>
    </source>
</reference>
<dbReference type="NCBIfam" id="TIGR00229">
    <property type="entry name" value="sensory_box"/>
    <property type="match status" value="2"/>
</dbReference>
<dbReference type="Gene3D" id="3.30.450.20">
    <property type="entry name" value="PAS domain"/>
    <property type="match status" value="3"/>
</dbReference>
<dbReference type="GO" id="GO:0006355">
    <property type="term" value="P:regulation of DNA-templated transcription"/>
    <property type="evidence" value="ECO:0007669"/>
    <property type="project" value="InterPro"/>
</dbReference>
<feature type="domain" description="GGDEF" evidence="4">
    <location>
        <begin position="436"/>
        <end position="569"/>
    </location>
</feature>
<dbReference type="InterPro" id="IPR035965">
    <property type="entry name" value="PAS-like_dom_sf"/>
</dbReference>
<dbReference type="Gene3D" id="3.20.20.450">
    <property type="entry name" value="EAL domain"/>
    <property type="match status" value="1"/>
</dbReference>
<dbReference type="AlphaFoldDB" id="A0A364P3Q3"/>
<dbReference type="PANTHER" id="PTHR44757">
    <property type="entry name" value="DIGUANYLATE CYCLASE DGCP"/>
    <property type="match status" value="1"/>
</dbReference>
<dbReference type="PROSITE" id="PS50887">
    <property type="entry name" value="GGDEF"/>
    <property type="match status" value="1"/>
</dbReference>
<evidence type="ECO:0000313" key="6">
    <source>
        <dbReference type="Proteomes" id="UP000251075"/>
    </source>
</evidence>
<dbReference type="Pfam" id="PF00989">
    <property type="entry name" value="PAS"/>
    <property type="match status" value="1"/>
</dbReference>
<dbReference type="CDD" id="cd01948">
    <property type="entry name" value="EAL"/>
    <property type="match status" value="1"/>
</dbReference>
<dbReference type="Proteomes" id="UP000251075">
    <property type="component" value="Unassembled WGS sequence"/>
</dbReference>
<accession>A0A364P3Q3</accession>
<protein>
    <submittedName>
        <fullName evidence="5">GGDEF domain-containing protein</fullName>
    </submittedName>
</protein>
<dbReference type="CDD" id="cd01949">
    <property type="entry name" value="GGDEF"/>
    <property type="match status" value="1"/>
</dbReference>
<gene>
    <name evidence="5" type="ORF">CU669_01475</name>
</gene>
<evidence type="ECO:0000313" key="5">
    <source>
        <dbReference type="EMBL" id="RAU23787.1"/>
    </source>
</evidence>
<dbReference type="SUPFAM" id="SSF55785">
    <property type="entry name" value="PYP-like sensor domain (PAS domain)"/>
    <property type="match status" value="3"/>
</dbReference>
<feature type="domain" description="EAL" evidence="3">
    <location>
        <begin position="578"/>
        <end position="833"/>
    </location>
</feature>
<evidence type="ECO:0000259" key="1">
    <source>
        <dbReference type="PROSITE" id="PS50112"/>
    </source>
</evidence>
<dbReference type="NCBIfam" id="TIGR00254">
    <property type="entry name" value="GGDEF"/>
    <property type="match status" value="1"/>
</dbReference>
<dbReference type="SUPFAM" id="SSF141868">
    <property type="entry name" value="EAL domain-like"/>
    <property type="match status" value="1"/>
</dbReference>
<comment type="caution">
    <text evidence="5">The sequence shown here is derived from an EMBL/GenBank/DDBJ whole genome shotgun (WGS) entry which is preliminary data.</text>
</comment>
<dbReference type="FunFam" id="3.20.20.450:FF:000001">
    <property type="entry name" value="Cyclic di-GMP phosphodiesterase yahA"/>
    <property type="match status" value="1"/>
</dbReference>
<dbReference type="InterPro" id="IPR052155">
    <property type="entry name" value="Biofilm_reg_signaling"/>
</dbReference>
<dbReference type="CDD" id="cd00130">
    <property type="entry name" value="PAS"/>
    <property type="match status" value="3"/>
</dbReference>
<dbReference type="SMART" id="SM00086">
    <property type="entry name" value="PAC"/>
    <property type="match status" value="3"/>
</dbReference>
<proteinExistence type="predicted"/>
<keyword evidence="6" id="KW-1185">Reference proteome</keyword>
<dbReference type="PROSITE" id="PS50112">
    <property type="entry name" value="PAS"/>
    <property type="match status" value="1"/>
</dbReference>
<dbReference type="SUPFAM" id="SSF55073">
    <property type="entry name" value="Nucleotide cyclase"/>
    <property type="match status" value="1"/>
</dbReference>
<dbReference type="InterPro" id="IPR043128">
    <property type="entry name" value="Rev_trsase/Diguanyl_cyclase"/>
</dbReference>
<feature type="domain" description="PAC" evidence="2">
    <location>
        <begin position="103"/>
        <end position="154"/>
    </location>
</feature>
<evidence type="ECO:0000259" key="3">
    <source>
        <dbReference type="PROSITE" id="PS50883"/>
    </source>
</evidence>
<dbReference type="InterPro" id="IPR001633">
    <property type="entry name" value="EAL_dom"/>
</dbReference>
<feature type="domain" description="PAS" evidence="1">
    <location>
        <begin position="148"/>
        <end position="223"/>
    </location>
</feature>
<dbReference type="InterPro" id="IPR013655">
    <property type="entry name" value="PAS_fold_3"/>
</dbReference>
<dbReference type="SMART" id="SM00091">
    <property type="entry name" value="PAS"/>
    <property type="match status" value="3"/>
</dbReference>
<dbReference type="InterPro" id="IPR000700">
    <property type="entry name" value="PAS-assoc_C"/>
</dbReference>
<dbReference type="PROSITE" id="PS50883">
    <property type="entry name" value="EAL"/>
    <property type="match status" value="1"/>
</dbReference>